<dbReference type="SUPFAM" id="SSF57850">
    <property type="entry name" value="RING/U-box"/>
    <property type="match status" value="1"/>
</dbReference>
<accession>A0A6C0DN66</accession>
<dbReference type="InterPro" id="IPR013083">
    <property type="entry name" value="Znf_RING/FYVE/PHD"/>
</dbReference>
<feature type="domain" description="RING-type" evidence="2">
    <location>
        <begin position="192"/>
        <end position="234"/>
    </location>
</feature>
<evidence type="ECO:0000259" key="2">
    <source>
        <dbReference type="PROSITE" id="PS50089"/>
    </source>
</evidence>
<reference evidence="3" key="1">
    <citation type="journal article" date="2020" name="Nature">
        <title>Giant virus diversity and host interactions through global metagenomics.</title>
        <authorList>
            <person name="Schulz F."/>
            <person name="Roux S."/>
            <person name="Paez-Espino D."/>
            <person name="Jungbluth S."/>
            <person name="Walsh D.A."/>
            <person name="Denef V.J."/>
            <person name="McMahon K.D."/>
            <person name="Konstantinidis K.T."/>
            <person name="Eloe-Fadrosh E.A."/>
            <person name="Kyrpides N.C."/>
            <person name="Woyke T."/>
        </authorList>
    </citation>
    <scope>NUCLEOTIDE SEQUENCE</scope>
    <source>
        <strain evidence="3">GVMAG-M-3300023174-3</strain>
    </source>
</reference>
<dbReference type="EMBL" id="MN739647">
    <property type="protein sequence ID" value="QHT17993.1"/>
    <property type="molecule type" value="Genomic_DNA"/>
</dbReference>
<feature type="compositionally biased region" description="Polar residues" evidence="1">
    <location>
        <begin position="122"/>
        <end position="133"/>
    </location>
</feature>
<feature type="compositionally biased region" description="Polar residues" evidence="1">
    <location>
        <begin position="103"/>
        <end position="112"/>
    </location>
</feature>
<dbReference type="AlphaFoldDB" id="A0A6C0DN66"/>
<dbReference type="Gene3D" id="3.30.40.10">
    <property type="entry name" value="Zinc/RING finger domain, C3HC4 (zinc finger)"/>
    <property type="match status" value="1"/>
</dbReference>
<dbReference type="InterPro" id="IPR053070">
    <property type="entry name" value="RING-type_E3_ubiquitin-ligase"/>
</dbReference>
<name>A0A6C0DN66_9ZZZZ</name>
<dbReference type="PROSITE" id="PS50089">
    <property type="entry name" value="ZF_RING_2"/>
    <property type="match status" value="1"/>
</dbReference>
<evidence type="ECO:0000256" key="1">
    <source>
        <dbReference type="SAM" id="MobiDB-lite"/>
    </source>
</evidence>
<dbReference type="InterPro" id="IPR001841">
    <property type="entry name" value="Znf_RING"/>
</dbReference>
<feature type="region of interest" description="Disordered" evidence="1">
    <location>
        <begin position="103"/>
        <end position="133"/>
    </location>
</feature>
<feature type="region of interest" description="Disordered" evidence="1">
    <location>
        <begin position="244"/>
        <end position="304"/>
    </location>
</feature>
<organism evidence="3">
    <name type="scientific">viral metagenome</name>
    <dbReference type="NCBI Taxonomy" id="1070528"/>
    <lineage>
        <taxon>unclassified sequences</taxon>
        <taxon>metagenomes</taxon>
        <taxon>organismal metagenomes</taxon>
    </lineage>
</organism>
<proteinExistence type="predicted"/>
<feature type="compositionally biased region" description="Acidic residues" evidence="1">
    <location>
        <begin position="265"/>
        <end position="283"/>
    </location>
</feature>
<dbReference type="PANTHER" id="PTHR47035:SF3">
    <property type="entry name" value="OS11G0150450 PROTEIN"/>
    <property type="match status" value="1"/>
</dbReference>
<protein>
    <recommendedName>
        <fullName evidence="2">RING-type domain-containing protein</fullName>
    </recommendedName>
</protein>
<dbReference type="PANTHER" id="PTHR47035">
    <property type="entry name" value="OS11G0150450 PROTEIN"/>
    <property type="match status" value="1"/>
</dbReference>
<dbReference type="Pfam" id="PF13639">
    <property type="entry name" value="zf-RING_2"/>
    <property type="match status" value="1"/>
</dbReference>
<evidence type="ECO:0000313" key="3">
    <source>
        <dbReference type="EMBL" id="QHT17993.1"/>
    </source>
</evidence>
<sequence>MSNGNSADLNNAIRIEIQRIIQSLNDTIPDTPPPPLRTNTAPHENTMYIQFLETIAHDYNQNIREYQSNIRCIFQILYELLVQQRQRQRPVQETAYTLPSYTNRSQQYYQTDHSQRFPRTGSRPQPTRSTPRSFREPTLTQILQNLSFRPTTQRRQPMQFQDVIVRPTPEQISSAVNRFRYETTLQLRNTNCPITLEDFQEGDPLMQIVYCQHCFHEHALENWFQQNVRCPVCRYDIRVSTERPRSFRSDAPANASTDREHSPENNEDLPSEHEQEEEEEGEETAATSDSQPRVFFRGNVESSPNSHPLAQTFFNGLSEEFTNILNEYMNQANVSIPRDISENQIYRFEIPIYYNEYYDGSDNLIGIEPVD</sequence>